<comment type="caution">
    <text evidence="2">The sequence shown here is derived from an EMBL/GenBank/DDBJ whole genome shotgun (WGS) entry which is preliminary data.</text>
</comment>
<protein>
    <submittedName>
        <fullName evidence="2">Cytochrome c oxidase subunit 6A1, mitochondrial</fullName>
    </submittedName>
</protein>
<dbReference type="Gene3D" id="4.10.95.10">
    <property type="entry name" value="Cytochrome c oxidase, subunit VIa"/>
    <property type="match status" value="1"/>
</dbReference>
<organism evidence="2 3">
    <name type="scientific">Trichinella papuae</name>
    <dbReference type="NCBI Taxonomy" id="268474"/>
    <lineage>
        <taxon>Eukaryota</taxon>
        <taxon>Metazoa</taxon>
        <taxon>Ecdysozoa</taxon>
        <taxon>Nematoda</taxon>
        <taxon>Enoplea</taxon>
        <taxon>Dorylaimia</taxon>
        <taxon>Trichinellida</taxon>
        <taxon>Trichinellidae</taxon>
        <taxon>Trichinella</taxon>
    </lineage>
</organism>
<dbReference type="Proteomes" id="UP000054843">
    <property type="component" value="Unassembled WGS sequence"/>
</dbReference>
<dbReference type="InterPro" id="IPR036418">
    <property type="entry name" value="Cyt_c_oxidase_su6a_sf"/>
</dbReference>
<keyword evidence="1" id="KW-1133">Transmembrane helix</keyword>
<name>A0A0V1N9Y9_9BILA</name>
<keyword evidence="3" id="KW-1185">Reference proteome</keyword>
<dbReference type="SUPFAM" id="SSF81411">
    <property type="entry name" value="Mitochondrial cytochrome c oxidase subunit VIa"/>
    <property type="match status" value="1"/>
</dbReference>
<proteinExistence type="predicted"/>
<sequence>MFSEDGVPASKWPMALKGVCTRLVRKLRIAGPATEGDELRLSLGVCYNVTKWNRMNLNIRKGEYSYYYFWTSVLDLCIGTYFCLFCKMNLFGQNRQMAAYLSNIIKKYAHSGASPLGPHAPTLEVKISKAVIALSVPLIAFFGYQSYKIESEHKNHPRPEFIEYDHLYGHRSMKRLPYGDGLRTWFHNPYYNALPGIGYETEDPYLEKMKKEGKTPEKH</sequence>
<evidence type="ECO:0000256" key="1">
    <source>
        <dbReference type="SAM" id="Phobius"/>
    </source>
</evidence>
<evidence type="ECO:0000313" key="2">
    <source>
        <dbReference type="EMBL" id="KRZ80811.1"/>
    </source>
</evidence>
<evidence type="ECO:0000313" key="3">
    <source>
        <dbReference type="Proteomes" id="UP000054843"/>
    </source>
</evidence>
<dbReference type="AlphaFoldDB" id="A0A0V1N9Y9"/>
<feature type="transmembrane region" description="Helical" evidence="1">
    <location>
        <begin position="67"/>
        <end position="86"/>
    </location>
</feature>
<dbReference type="STRING" id="268474.A0A0V1N9Y9"/>
<accession>A0A0V1N9Y9</accession>
<dbReference type="EMBL" id="JYDO01000001">
    <property type="protein sequence ID" value="KRZ80811.1"/>
    <property type="molecule type" value="Genomic_DNA"/>
</dbReference>
<keyword evidence="1" id="KW-0812">Transmembrane</keyword>
<reference evidence="2 3" key="1">
    <citation type="submission" date="2015-01" db="EMBL/GenBank/DDBJ databases">
        <title>Evolution of Trichinella species and genotypes.</title>
        <authorList>
            <person name="Korhonen P.K."/>
            <person name="Edoardo P."/>
            <person name="Giuseppe L.R."/>
            <person name="Gasser R.B."/>
        </authorList>
    </citation>
    <scope>NUCLEOTIDE SEQUENCE [LARGE SCALE GENOMIC DNA]</scope>
    <source>
        <strain evidence="2">ISS1980</strain>
    </source>
</reference>
<keyword evidence="1" id="KW-0472">Membrane</keyword>
<gene>
    <name evidence="2" type="primary">Cox6a1</name>
    <name evidence="2" type="ORF">T10_9682</name>
</gene>